<dbReference type="EMBL" id="BTRK01000006">
    <property type="protein sequence ID" value="GMR58450.1"/>
    <property type="molecule type" value="Genomic_DNA"/>
</dbReference>
<dbReference type="InterPro" id="IPR012341">
    <property type="entry name" value="6hp_glycosidase-like_sf"/>
</dbReference>
<dbReference type="Gene3D" id="1.50.10.10">
    <property type="match status" value="1"/>
</dbReference>
<dbReference type="Proteomes" id="UP001328107">
    <property type="component" value="Unassembled WGS sequence"/>
</dbReference>
<evidence type="ECO:0000256" key="7">
    <source>
        <dbReference type="RuleBase" id="RU361193"/>
    </source>
</evidence>
<evidence type="ECO:0000256" key="3">
    <source>
        <dbReference type="ARBA" id="ARBA00022824"/>
    </source>
</evidence>
<name>A0AAN5DA76_9BILA</name>
<dbReference type="InterPro" id="IPR001382">
    <property type="entry name" value="Glyco_hydro_47"/>
</dbReference>
<evidence type="ECO:0000256" key="5">
    <source>
        <dbReference type="PIRSR" id="PIRSR601382-1"/>
    </source>
</evidence>
<dbReference type="GO" id="GO:0004571">
    <property type="term" value="F:mannosyl-oligosaccharide 1,2-alpha-mannosidase activity"/>
    <property type="evidence" value="ECO:0007669"/>
    <property type="project" value="InterPro"/>
</dbReference>
<keyword evidence="9" id="KW-0732">Signal</keyword>
<evidence type="ECO:0000313" key="10">
    <source>
        <dbReference type="EMBL" id="GMR58450.1"/>
    </source>
</evidence>
<comment type="similarity">
    <text evidence="2 7">Belongs to the glycosyl hydrolase 47 family.</text>
</comment>
<dbReference type="Pfam" id="PF01532">
    <property type="entry name" value="Glyco_hydro_47"/>
    <property type="match status" value="1"/>
</dbReference>
<comment type="cofactor">
    <cofactor evidence="6">
        <name>Ca(2+)</name>
        <dbReference type="ChEBI" id="CHEBI:29108"/>
    </cofactor>
</comment>
<keyword evidence="6" id="KW-0106">Calcium</keyword>
<feature type="non-terminal residue" evidence="10">
    <location>
        <position position="1"/>
    </location>
</feature>
<feature type="active site" description="Proton donor" evidence="5">
    <location>
        <position position="146"/>
    </location>
</feature>
<evidence type="ECO:0000256" key="2">
    <source>
        <dbReference type="ARBA" id="ARBA00007658"/>
    </source>
</evidence>
<feature type="signal peptide" evidence="9">
    <location>
        <begin position="1"/>
        <end position="19"/>
    </location>
</feature>
<dbReference type="GO" id="GO:1904380">
    <property type="term" value="P:endoplasmic reticulum mannose trimming"/>
    <property type="evidence" value="ECO:0007669"/>
    <property type="project" value="InterPro"/>
</dbReference>
<dbReference type="PANTHER" id="PTHR45679">
    <property type="entry name" value="ER DEGRADATION-ENHANCING ALPHA-MANNOSIDASE-LIKE PROTEIN 2"/>
    <property type="match status" value="1"/>
</dbReference>
<dbReference type="EC" id="3.2.1.-" evidence="7"/>
<keyword evidence="6" id="KW-0479">Metal-binding</keyword>
<feature type="binding site" evidence="6">
    <location>
        <position position="503"/>
    </location>
    <ligand>
        <name>Ca(2+)</name>
        <dbReference type="ChEBI" id="CHEBI:29108"/>
    </ligand>
</feature>
<feature type="active site" evidence="5">
    <location>
        <position position="402"/>
    </location>
</feature>
<keyword evidence="7" id="KW-0326">Glycosidase</keyword>
<dbReference type="GO" id="GO:0005975">
    <property type="term" value="P:carbohydrate metabolic process"/>
    <property type="evidence" value="ECO:0007669"/>
    <property type="project" value="InterPro"/>
</dbReference>
<evidence type="ECO:0000256" key="4">
    <source>
        <dbReference type="ARBA" id="ARBA00023180"/>
    </source>
</evidence>
<evidence type="ECO:0000256" key="9">
    <source>
        <dbReference type="SAM" id="SignalP"/>
    </source>
</evidence>
<comment type="subcellular location">
    <subcellularLocation>
        <location evidence="1">Endoplasmic reticulum</location>
    </subcellularLocation>
</comment>
<keyword evidence="7" id="KW-0378">Hydrolase</keyword>
<proteinExistence type="inferred from homology"/>
<dbReference type="InterPro" id="IPR036026">
    <property type="entry name" value="Seven-hairpin_glycosidases"/>
</dbReference>
<accession>A0AAN5DA76</accession>
<dbReference type="PRINTS" id="PR00747">
    <property type="entry name" value="GLYHDRLASE47"/>
</dbReference>
<reference evidence="11" key="1">
    <citation type="submission" date="2022-10" db="EMBL/GenBank/DDBJ databases">
        <title>Genome assembly of Pristionchus species.</title>
        <authorList>
            <person name="Yoshida K."/>
            <person name="Sommer R.J."/>
        </authorList>
    </citation>
    <scope>NUCLEOTIDE SEQUENCE [LARGE SCALE GENOMIC DNA]</scope>
    <source>
        <strain evidence="11">RS5460</strain>
    </source>
</reference>
<dbReference type="GO" id="GO:0016020">
    <property type="term" value="C:membrane"/>
    <property type="evidence" value="ECO:0007669"/>
    <property type="project" value="InterPro"/>
</dbReference>
<keyword evidence="11" id="KW-1185">Reference proteome</keyword>
<feature type="compositionally biased region" description="Basic and acidic residues" evidence="8">
    <location>
        <begin position="598"/>
        <end position="617"/>
    </location>
</feature>
<sequence length="694" mass="78827">PRLGVCSLVICGLLAIIEAEVSPEAIFRSVYRPEDLKAEWKRSRMREQEVDLDVEFSDEDKKRYKEKVRNMFYHAYDGYLQHAYPRDELKPLTCEGHDTWGSFSLTLVDALDTLLVLGNVTEFKRASRLVLQSVRTDVDINVSVFETNIRIVGGLLAAHMLQGVAGDAPAGWPCEGELLSLAHRMGERLLPAFNTATGMPYGTVNLKYGVHKDETPITCTAGVGTLIIEFAALSRLTGDERFEKVATRALDSLFKSKSPINLVGNHINVQTGQWTATDSGIGAGVDSYFEYLVKGALLFRKPRLMKQYYDLEDAILKYVRRGDWFHWVSMSSGLTSHEGELFQSLEAFWPGMLTLIGDVGDAYRILMNYADLIERYGFPPEFWDIKTKEPRSGRDAYPLRPEVVESMMYVYRATGDRKILKLAAMVVDAIDAFARTPCGYSTVKVKSGVKENRMESFFLAETIKYLYLLFDDDNFLHNSHSGRVVQTERGSCVVEAGGWIFNTEAHPLDAGIINCCSANKAQDRANIEELLSDESLSFLLDDLLDTLGGDTTITVKSISKDAEALNDEEKSAYIKQQYGSEEIEYEVDEKLKAEAEAEKEKKEKEQEEKERREKFFKDDDEIEEEEKKKKIAEIVEKWEQREGKKVELPVEIKKEEKREEQFVKASPYSLPSPREKRKRQREVEGASVQIELGR</sequence>
<dbReference type="PANTHER" id="PTHR45679:SF6">
    <property type="entry name" value="ER DEGRADATION-ENHANCING ALPHA-MANNOSIDASE-LIKE PROTEIN 2"/>
    <property type="match status" value="1"/>
</dbReference>
<gene>
    <name evidence="10" type="ORF">PMAYCL1PPCAC_28645</name>
</gene>
<feature type="active site" description="Proton donor" evidence="5">
    <location>
        <position position="381"/>
    </location>
</feature>
<dbReference type="SUPFAM" id="SSF48225">
    <property type="entry name" value="Seven-hairpin glycosidases"/>
    <property type="match status" value="1"/>
</dbReference>
<keyword evidence="3" id="KW-0256">Endoplasmic reticulum</keyword>
<comment type="caution">
    <text evidence="10">The sequence shown here is derived from an EMBL/GenBank/DDBJ whole genome shotgun (WGS) entry which is preliminary data.</text>
</comment>
<dbReference type="InterPro" id="IPR044674">
    <property type="entry name" value="EDEM1/2/3"/>
</dbReference>
<feature type="region of interest" description="Disordered" evidence="8">
    <location>
        <begin position="657"/>
        <end position="694"/>
    </location>
</feature>
<organism evidence="10 11">
    <name type="scientific">Pristionchus mayeri</name>
    <dbReference type="NCBI Taxonomy" id="1317129"/>
    <lineage>
        <taxon>Eukaryota</taxon>
        <taxon>Metazoa</taxon>
        <taxon>Ecdysozoa</taxon>
        <taxon>Nematoda</taxon>
        <taxon>Chromadorea</taxon>
        <taxon>Rhabditida</taxon>
        <taxon>Rhabditina</taxon>
        <taxon>Diplogasteromorpha</taxon>
        <taxon>Diplogasteroidea</taxon>
        <taxon>Neodiplogasteridae</taxon>
        <taxon>Pristionchus</taxon>
    </lineage>
</organism>
<feature type="chain" id="PRO_5043020865" description="alpha-1,2-Mannosidase" evidence="9">
    <location>
        <begin position="20"/>
        <end position="694"/>
    </location>
</feature>
<feature type="non-terminal residue" evidence="10">
    <location>
        <position position="694"/>
    </location>
</feature>
<evidence type="ECO:0000256" key="1">
    <source>
        <dbReference type="ARBA" id="ARBA00004240"/>
    </source>
</evidence>
<protein>
    <recommendedName>
        <fullName evidence="7">alpha-1,2-Mannosidase</fullName>
        <ecNumber evidence="7">3.2.1.-</ecNumber>
    </recommendedName>
</protein>
<evidence type="ECO:0000256" key="6">
    <source>
        <dbReference type="PIRSR" id="PIRSR601382-2"/>
    </source>
</evidence>
<feature type="active site" evidence="5">
    <location>
        <position position="286"/>
    </location>
</feature>
<dbReference type="GO" id="GO:0044322">
    <property type="term" value="C:endoplasmic reticulum quality control compartment"/>
    <property type="evidence" value="ECO:0007669"/>
    <property type="project" value="GOC"/>
</dbReference>
<evidence type="ECO:0000313" key="11">
    <source>
        <dbReference type="Proteomes" id="UP001328107"/>
    </source>
</evidence>
<dbReference type="AlphaFoldDB" id="A0AAN5DA76"/>
<dbReference type="GO" id="GO:0005509">
    <property type="term" value="F:calcium ion binding"/>
    <property type="evidence" value="ECO:0007669"/>
    <property type="project" value="InterPro"/>
</dbReference>
<evidence type="ECO:0000256" key="8">
    <source>
        <dbReference type="SAM" id="MobiDB-lite"/>
    </source>
</evidence>
<keyword evidence="4" id="KW-0325">Glycoprotein</keyword>
<feature type="region of interest" description="Disordered" evidence="8">
    <location>
        <begin position="598"/>
        <end position="625"/>
    </location>
</feature>